<accession>A0A8S2WC56</accession>
<proteinExistence type="predicted"/>
<organism evidence="1 2">
    <name type="scientific">Rotaria magnacalcarata</name>
    <dbReference type="NCBI Taxonomy" id="392030"/>
    <lineage>
        <taxon>Eukaryota</taxon>
        <taxon>Metazoa</taxon>
        <taxon>Spiralia</taxon>
        <taxon>Gnathifera</taxon>
        <taxon>Rotifera</taxon>
        <taxon>Eurotatoria</taxon>
        <taxon>Bdelloidea</taxon>
        <taxon>Philodinida</taxon>
        <taxon>Philodinidae</taxon>
        <taxon>Rotaria</taxon>
    </lineage>
</organism>
<sequence length="89" mass="10194">FFLENNSKVEKYLNRLKAALEKFIRTNDPSRLFRQVRALLTRCDESPPPLNEAIQRGHTQLALSLIEQVLDMSPSQGVLEKQNENGETP</sequence>
<dbReference type="Proteomes" id="UP000681720">
    <property type="component" value="Unassembled WGS sequence"/>
</dbReference>
<evidence type="ECO:0000313" key="2">
    <source>
        <dbReference type="Proteomes" id="UP000681720"/>
    </source>
</evidence>
<comment type="caution">
    <text evidence="1">The sequence shown here is derived from an EMBL/GenBank/DDBJ whole genome shotgun (WGS) entry which is preliminary data.</text>
</comment>
<feature type="non-terminal residue" evidence="1">
    <location>
        <position position="1"/>
    </location>
</feature>
<protein>
    <submittedName>
        <fullName evidence="1">Uncharacterized protein</fullName>
    </submittedName>
</protein>
<evidence type="ECO:0000313" key="1">
    <source>
        <dbReference type="EMBL" id="CAF4442527.1"/>
    </source>
</evidence>
<gene>
    <name evidence="1" type="ORF">GIL414_LOCUS32043</name>
</gene>
<dbReference type="EMBL" id="CAJOBJ010066789">
    <property type="protein sequence ID" value="CAF4442527.1"/>
    <property type="molecule type" value="Genomic_DNA"/>
</dbReference>
<feature type="non-terminal residue" evidence="1">
    <location>
        <position position="89"/>
    </location>
</feature>
<name>A0A8S2WC56_9BILA</name>
<reference evidence="1" key="1">
    <citation type="submission" date="2021-02" db="EMBL/GenBank/DDBJ databases">
        <authorList>
            <person name="Nowell W R."/>
        </authorList>
    </citation>
    <scope>NUCLEOTIDE SEQUENCE</scope>
</reference>
<dbReference type="AlphaFoldDB" id="A0A8S2WC56"/>